<dbReference type="Gene3D" id="4.10.740.10">
    <property type="entry name" value="Coagulation Factor IX"/>
    <property type="match status" value="1"/>
</dbReference>
<dbReference type="PROSITE" id="PS01187">
    <property type="entry name" value="EGF_CA"/>
    <property type="match status" value="1"/>
</dbReference>
<dbReference type="PRINTS" id="PR00010">
    <property type="entry name" value="EGFBLOOD"/>
</dbReference>
<evidence type="ECO:0000259" key="11">
    <source>
        <dbReference type="PROSITE" id="PS50998"/>
    </source>
</evidence>
<dbReference type="Proteomes" id="UP000193380">
    <property type="component" value="Unassembled WGS sequence"/>
</dbReference>
<dbReference type="Pfam" id="PF00594">
    <property type="entry name" value="Gla"/>
    <property type="match status" value="1"/>
</dbReference>
<evidence type="ECO:0000256" key="1">
    <source>
        <dbReference type="ARBA" id="ARBA00004613"/>
    </source>
</evidence>
<evidence type="ECO:0000313" key="12">
    <source>
        <dbReference type="EMBL" id="CDQ96209.1"/>
    </source>
</evidence>
<dbReference type="PANTHER" id="PTHR24278">
    <property type="entry name" value="COAGULATION FACTOR"/>
    <property type="match status" value="1"/>
</dbReference>
<dbReference type="FunFam" id="2.10.25.10:FF:000162">
    <property type="entry name" value="Coagulation factor X (Predicted)"/>
    <property type="match status" value="1"/>
</dbReference>
<evidence type="ECO:0000256" key="8">
    <source>
        <dbReference type="PROSITE-ProRule" id="PRU00076"/>
    </source>
</evidence>
<dbReference type="Gene3D" id="2.10.25.10">
    <property type="entry name" value="Laminin"/>
    <property type="match status" value="1"/>
</dbReference>
<dbReference type="SMART" id="SM00179">
    <property type="entry name" value="EGF_CA"/>
    <property type="match status" value="1"/>
</dbReference>
<dbReference type="PRINTS" id="PR00001">
    <property type="entry name" value="GLABLOOD"/>
</dbReference>
<feature type="signal peptide" evidence="9">
    <location>
        <begin position="1"/>
        <end position="21"/>
    </location>
</feature>
<keyword evidence="6 8" id="KW-1015">Disulfide bond</keyword>
<dbReference type="GO" id="GO:0005615">
    <property type="term" value="C:extracellular space"/>
    <property type="evidence" value="ECO:0007669"/>
    <property type="project" value="TreeGrafter"/>
</dbReference>
<protein>
    <submittedName>
        <fullName evidence="12">Uncharacterized protein</fullName>
    </submittedName>
</protein>
<dbReference type="PROSITE" id="PS50026">
    <property type="entry name" value="EGF_3"/>
    <property type="match status" value="1"/>
</dbReference>
<dbReference type="InterPro" id="IPR000152">
    <property type="entry name" value="EGF-type_Asp/Asn_hydroxyl_site"/>
</dbReference>
<dbReference type="InterPro" id="IPR018097">
    <property type="entry name" value="EGF_Ca-bd_CS"/>
</dbReference>
<evidence type="ECO:0000256" key="4">
    <source>
        <dbReference type="ARBA" id="ARBA00022536"/>
    </source>
</evidence>
<keyword evidence="9" id="KW-0732">Signal</keyword>
<evidence type="ECO:0000256" key="9">
    <source>
        <dbReference type="SAM" id="SignalP"/>
    </source>
</evidence>
<reference evidence="12" key="2">
    <citation type="submission" date="2014-03" db="EMBL/GenBank/DDBJ databases">
        <authorList>
            <person name="Genoscope - CEA"/>
        </authorList>
    </citation>
    <scope>NUCLEOTIDE SEQUENCE</scope>
</reference>
<reference evidence="12" key="1">
    <citation type="journal article" date="2014" name="Nat. Commun.">
        <title>The rainbow trout genome provides novel insights into evolution after whole-genome duplication in vertebrates.</title>
        <authorList>
            <person name="Berthelot C."/>
            <person name="Brunet F."/>
            <person name="Chalopin D."/>
            <person name="Juanchich A."/>
            <person name="Bernard M."/>
            <person name="Noel B."/>
            <person name="Bento P."/>
            <person name="Da Silva C."/>
            <person name="Labadie K."/>
            <person name="Alberti A."/>
            <person name="Aury J.M."/>
            <person name="Louis A."/>
            <person name="Dehais P."/>
            <person name="Bardou P."/>
            <person name="Montfort J."/>
            <person name="Klopp C."/>
            <person name="Cabau C."/>
            <person name="Gaspin C."/>
            <person name="Thorgaard G.H."/>
            <person name="Boussaha M."/>
            <person name="Quillet E."/>
            <person name="Guyomard R."/>
            <person name="Galiana D."/>
            <person name="Bobe J."/>
            <person name="Volff J.N."/>
            <person name="Genet C."/>
            <person name="Wincker P."/>
            <person name="Jaillon O."/>
            <person name="Roest Crollius H."/>
            <person name="Guiguen Y."/>
        </authorList>
    </citation>
    <scope>NUCLEOTIDE SEQUENCE [LARGE SCALE GENOMIC DNA]</scope>
</reference>
<dbReference type="CDD" id="cd00054">
    <property type="entry name" value="EGF_CA"/>
    <property type="match status" value="1"/>
</dbReference>
<keyword evidence="5" id="KW-0106">Calcium</keyword>
<comment type="subcellular location">
    <subcellularLocation>
        <location evidence="1">Secreted</location>
    </subcellularLocation>
</comment>
<dbReference type="InterPro" id="IPR017857">
    <property type="entry name" value="Coagulation_fac-like_Gla_dom"/>
</dbReference>
<evidence type="ECO:0000256" key="7">
    <source>
        <dbReference type="ARBA" id="ARBA00023180"/>
    </source>
</evidence>
<sequence>MGSLATTATLLSLLLLGAVTCRLDTKNTKTVFLDKQEASEVITLSRQKRANVGNEESLLPANMERECLEEVCNYEEAREIFQDSYRTDIFWSVYIDGDQCAEKPCKNGAMCSDSVGGYDCVCKSGFFGVHCE</sequence>
<dbReference type="InterPro" id="IPR050442">
    <property type="entry name" value="Peptidase_S1_coag_factors"/>
</dbReference>
<dbReference type="PaxDb" id="8022-A0A060Z3B4"/>
<dbReference type="SMART" id="SM00181">
    <property type="entry name" value="EGF"/>
    <property type="match status" value="1"/>
</dbReference>
<accession>A0A060Z3B4</accession>
<keyword evidence="3" id="KW-0964">Secreted</keyword>
<dbReference type="GO" id="GO:0005509">
    <property type="term" value="F:calcium ion binding"/>
    <property type="evidence" value="ECO:0007669"/>
    <property type="project" value="InterPro"/>
</dbReference>
<dbReference type="InterPro" id="IPR001881">
    <property type="entry name" value="EGF-like_Ca-bd_dom"/>
</dbReference>
<gene>
    <name evidence="12" type="ORF">GSONMT00023482001</name>
</gene>
<evidence type="ECO:0000256" key="6">
    <source>
        <dbReference type="ARBA" id="ARBA00023157"/>
    </source>
</evidence>
<dbReference type="FunFam" id="4.10.740.10:FF:000001">
    <property type="entry name" value="vitamin K-dependent protein S"/>
    <property type="match status" value="1"/>
</dbReference>
<keyword evidence="2" id="KW-0301">Gamma-carboxyglutamic acid</keyword>
<dbReference type="InterPro" id="IPR035972">
    <property type="entry name" value="GLA-like_dom_SF"/>
</dbReference>
<feature type="domain" description="EGF-like" evidence="10">
    <location>
        <begin position="96"/>
        <end position="132"/>
    </location>
</feature>
<dbReference type="EMBL" id="FR924588">
    <property type="protein sequence ID" value="CDQ96209.1"/>
    <property type="molecule type" value="Genomic_DNA"/>
</dbReference>
<evidence type="ECO:0000256" key="5">
    <source>
        <dbReference type="ARBA" id="ARBA00022837"/>
    </source>
</evidence>
<feature type="non-terminal residue" evidence="12">
    <location>
        <position position="132"/>
    </location>
</feature>
<keyword evidence="7" id="KW-0325">Glycoprotein</keyword>
<proteinExistence type="predicted"/>
<feature type="domain" description="Gla" evidence="11">
    <location>
        <begin position="50"/>
        <end position="96"/>
    </location>
</feature>
<keyword evidence="4 8" id="KW-0245">EGF-like domain</keyword>
<dbReference type="AlphaFoldDB" id="A0A060Z3B4"/>
<dbReference type="Pfam" id="PF00008">
    <property type="entry name" value="EGF"/>
    <property type="match status" value="1"/>
</dbReference>
<feature type="disulfide bond" evidence="8">
    <location>
        <begin position="122"/>
        <end position="131"/>
    </location>
</feature>
<dbReference type="PROSITE" id="PS01186">
    <property type="entry name" value="EGF_2"/>
    <property type="match status" value="1"/>
</dbReference>
<evidence type="ECO:0000259" key="10">
    <source>
        <dbReference type="PROSITE" id="PS50026"/>
    </source>
</evidence>
<comment type="caution">
    <text evidence="8">Lacks conserved residue(s) required for the propagation of feature annotation.</text>
</comment>
<name>A0A060Z3B4_ONCMY</name>
<evidence type="ECO:0000256" key="2">
    <source>
        <dbReference type="ARBA" id="ARBA00022479"/>
    </source>
</evidence>
<organism evidence="12 13">
    <name type="scientific">Oncorhynchus mykiss</name>
    <name type="common">Rainbow trout</name>
    <name type="synonym">Salmo gairdneri</name>
    <dbReference type="NCBI Taxonomy" id="8022"/>
    <lineage>
        <taxon>Eukaryota</taxon>
        <taxon>Metazoa</taxon>
        <taxon>Chordata</taxon>
        <taxon>Craniata</taxon>
        <taxon>Vertebrata</taxon>
        <taxon>Euteleostomi</taxon>
        <taxon>Actinopterygii</taxon>
        <taxon>Neopterygii</taxon>
        <taxon>Teleostei</taxon>
        <taxon>Protacanthopterygii</taxon>
        <taxon>Salmoniformes</taxon>
        <taxon>Salmonidae</taxon>
        <taxon>Salmoninae</taxon>
        <taxon>Oncorhynchus</taxon>
    </lineage>
</organism>
<dbReference type="PANTHER" id="PTHR24278:SF33">
    <property type="entry name" value="PROTEIN Z, VITAMIN K-DEPENDENT PLASMA GLYCOPROTEIN A"/>
    <property type="match status" value="1"/>
</dbReference>
<dbReference type="SMART" id="SM00069">
    <property type="entry name" value="GLA"/>
    <property type="match status" value="1"/>
</dbReference>
<dbReference type="STRING" id="8022.A0A060Z3B4"/>
<dbReference type="PROSITE" id="PS00022">
    <property type="entry name" value="EGF_1"/>
    <property type="match status" value="1"/>
</dbReference>
<feature type="chain" id="PRO_5001592883" evidence="9">
    <location>
        <begin position="22"/>
        <end position="132"/>
    </location>
</feature>
<dbReference type="SUPFAM" id="SSF57630">
    <property type="entry name" value="GLA-domain"/>
    <property type="match status" value="1"/>
</dbReference>
<evidence type="ECO:0000256" key="3">
    <source>
        <dbReference type="ARBA" id="ARBA00022525"/>
    </source>
</evidence>
<dbReference type="InterPro" id="IPR000742">
    <property type="entry name" value="EGF"/>
</dbReference>
<dbReference type="PROSITE" id="PS00011">
    <property type="entry name" value="GLA_1"/>
    <property type="match status" value="1"/>
</dbReference>
<dbReference type="PROSITE" id="PS00010">
    <property type="entry name" value="ASX_HYDROXYL"/>
    <property type="match status" value="1"/>
</dbReference>
<evidence type="ECO:0000313" key="13">
    <source>
        <dbReference type="Proteomes" id="UP000193380"/>
    </source>
</evidence>
<dbReference type="PROSITE" id="PS50998">
    <property type="entry name" value="GLA_2"/>
    <property type="match status" value="1"/>
</dbReference>
<dbReference type="InterPro" id="IPR000294">
    <property type="entry name" value="GLA_domain"/>
</dbReference>